<dbReference type="RefSeq" id="WP_095103838.1">
    <property type="nucleotide sequence ID" value="NZ_BKAR01000038.1"/>
</dbReference>
<gene>
    <name evidence="5" type="ORF">SPI02_22610</name>
</gene>
<protein>
    <submittedName>
        <fullName evidence="5">Sodium ABC transporter ATP-binding protein</fullName>
    </submittedName>
</protein>
<comment type="similarity">
    <text evidence="1">Belongs to the ABC transporter superfamily.</text>
</comment>
<dbReference type="PANTHER" id="PTHR42711">
    <property type="entry name" value="ABC TRANSPORTER ATP-BINDING PROTEIN"/>
    <property type="match status" value="1"/>
</dbReference>
<dbReference type="GO" id="GO:0016887">
    <property type="term" value="F:ATP hydrolysis activity"/>
    <property type="evidence" value="ECO:0007669"/>
    <property type="project" value="InterPro"/>
</dbReference>
<sequence>MSLELKDVTKKYGDKTVVNDISLSLENGKMLGFLGRNGAGKTTTFRMILGLTPLTEGSITYNGNKMGEQMFNKVGYLPEERGLHPKMKVKDELRYLATLKGMPRKDFDQALDYWLNRFKIIENKEKKIEALSKGNQQKIQLLASLMHRPELLILDEPFSGLDPVNVELLKSAVKDLNEEGTTIIFSSHRMEHVEELCDDVCILNNGNLVLQGDIQSIKDQFDLKKVVIETDKPLAELEEIEGVSQVNRSKREITLTVENQAAAERVYEAVTRSGFVKRFQVLEPSIQDIFIDKVGDIHE</sequence>
<dbReference type="Pfam" id="PF13732">
    <property type="entry name" value="DrrA1-3_C"/>
    <property type="match status" value="1"/>
</dbReference>
<dbReference type="GO" id="GO:0005524">
    <property type="term" value="F:ATP binding"/>
    <property type="evidence" value="ECO:0007669"/>
    <property type="project" value="UniProtKB-KW"/>
</dbReference>
<dbReference type="InterPro" id="IPR027417">
    <property type="entry name" value="P-loop_NTPase"/>
</dbReference>
<dbReference type="InterPro" id="IPR003439">
    <property type="entry name" value="ABC_transporter-like_ATP-bd"/>
</dbReference>
<evidence type="ECO:0000256" key="3">
    <source>
        <dbReference type="ARBA" id="ARBA00022741"/>
    </source>
</evidence>
<proteinExistence type="inferred from homology"/>
<keyword evidence="6" id="KW-1185">Reference proteome</keyword>
<comment type="caution">
    <text evidence="5">The sequence shown here is derived from an EMBL/GenBank/DDBJ whole genome shotgun (WGS) entry which is preliminary data.</text>
</comment>
<name>A0A239TT33_9STAP</name>
<dbReference type="PROSITE" id="PS00211">
    <property type="entry name" value="ABC_TRANSPORTER_1"/>
    <property type="match status" value="1"/>
</dbReference>
<keyword evidence="3" id="KW-0547">Nucleotide-binding</keyword>
<organism evidence="5 6">
    <name type="scientific">Staphylococcus piscifermentans</name>
    <dbReference type="NCBI Taxonomy" id="70258"/>
    <lineage>
        <taxon>Bacteria</taxon>
        <taxon>Bacillati</taxon>
        <taxon>Bacillota</taxon>
        <taxon>Bacilli</taxon>
        <taxon>Bacillales</taxon>
        <taxon>Staphylococcaceae</taxon>
        <taxon>Staphylococcus</taxon>
    </lineage>
</organism>
<evidence type="ECO:0000256" key="2">
    <source>
        <dbReference type="ARBA" id="ARBA00022448"/>
    </source>
</evidence>
<dbReference type="InterPro" id="IPR025302">
    <property type="entry name" value="DrrA1/2-like_C"/>
</dbReference>
<keyword evidence="4 5" id="KW-0067">ATP-binding</keyword>
<dbReference type="SMART" id="SM00382">
    <property type="entry name" value="AAA"/>
    <property type="match status" value="1"/>
</dbReference>
<dbReference type="PANTHER" id="PTHR42711:SF5">
    <property type="entry name" value="ABC TRANSPORTER ATP-BINDING PROTEIN NATA"/>
    <property type="match status" value="1"/>
</dbReference>
<keyword evidence="2" id="KW-0813">Transport</keyword>
<dbReference type="Proteomes" id="UP000321736">
    <property type="component" value="Unassembled WGS sequence"/>
</dbReference>
<dbReference type="Gene3D" id="3.40.50.300">
    <property type="entry name" value="P-loop containing nucleotide triphosphate hydrolases"/>
    <property type="match status" value="1"/>
</dbReference>
<evidence type="ECO:0000256" key="1">
    <source>
        <dbReference type="ARBA" id="ARBA00005417"/>
    </source>
</evidence>
<reference evidence="5 6" key="1">
    <citation type="submission" date="2019-07" db="EMBL/GenBank/DDBJ databases">
        <title>Whole genome shotgun sequence of Staphylococcus piscifermentans NBRC 109625.</title>
        <authorList>
            <person name="Hosoyama A."/>
            <person name="Uohara A."/>
            <person name="Ohji S."/>
            <person name="Ichikawa N."/>
        </authorList>
    </citation>
    <scope>NUCLEOTIDE SEQUENCE [LARGE SCALE GENOMIC DNA]</scope>
    <source>
        <strain evidence="5 6">NBRC 109625</strain>
    </source>
</reference>
<dbReference type="AlphaFoldDB" id="A0A239TT33"/>
<dbReference type="EMBL" id="BKAR01000038">
    <property type="protein sequence ID" value="GEP85676.1"/>
    <property type="molecule type" value="Genomic_DNA"/>
</dbReference>
<accession>A0A239TT33</accession>
<dbReference type="OrthoDB" id="9801987at2"/>
<evidence type="ECO:0000313" key="5">
    <source>
        <dbReference type="EMBL" id="GEP85676.1"/>
    </source>
</evidence>
<evidence type="ECO:0000313" key="6">
    <source>
        <dbReference type="Proteomes" id="UP000321736"/>
    </source>
</evidence>
<dbReference type="SUPFAM" id="SSF52540">
    <property type="entry name" value="P-loop containing nucleoside triphosphate hydrolases"/>
    <property type="match status" value="1"/>
</dbReference>
<dbReference type="Pfam" id="PF00005">
    <property type="entry name" value="ABC_tran"/>
    <property type="match status" value="1"/>
</dbReference>
<dbReference type="InterPro" id="IPR003593">
    <property type="entry name" value="AAA+_ATPase"/>
</dbReference>
<dbReference type="InterPro" id="IPR050763">
    <property type="entry name" value="ABC_transporter_ATP-binding"/>
</dbReference>
<evidence type="ECO:0000256" key="4">
    <source>
        <dbReference type="ARBA" id="ARBA00022840"/>
    </source>
</evidence>
<dbReference type="InterPro" id="IPR017871">
    <property type="entry name" value="ABC_transporter-like_CS"/>
</dbReference>
<dbReference type="PROSITE" id="PS50893">
    <property type="entry name" value="ABC_TRANSPORTER_2"/>
    <property type="match status" value="1"/>
</dbReference>